<protein>
    <recommendedName>
        <fullName evidence="3">4a-hydroxytetrahydrobiopterin dehydratase</fullName>
        <ecNumber evidence="3">4.2.1.96</ecNumber>
    </recommendedName>
    <alternativeName>
        <fullName evidence="5">4-alpha-hydroxy-tetrahydropterin dehydratase</fullName>
    </alternativeName>
</protein>
<organism evidence="7 8">
    <name type="scientific">Holothuria leucospilota</name>
    <name type="common">Black long sea cucumber</name>
    <name type="synonym">Mertensiothuria leucospilota</name>
    <dbReference type="NCBI Taxonomy" id="206669"/>
    <lineage>
        <taxon>Eukaryota</taxon>
        <taxon>Metazoa</taxon>
        <taxon>Echinodermata</taxon>
        <taxon>Eleutherozoa</taxon>
        <taxon>Echinozoa</taxon>
        <taxon>Holothuroidea</taxon>
        <taxon>Aspidochirotacea</taxon>
        <taxon>Aspidochirotida</taxon>
        <taxon>Holothuriidae</taxon>
        <taxon>Holothuria</taxon>
    </lineage>
</organism>
<comment type="catalytic activity">
    <reaction evidence="1">
        <text>(4aS,6R)-4a-hydroxy-L-erythro-5,6,7,8-tetrahydrobiopterin = (6R)-L-erythro-6,7-dihydrobiopterin + H2O</text>
        <dbReference type="Rhea" id="RHEA:11920"/>
        <dbReference type="ChEBI" id="CHEBI:15377"/>
        <dbReference type="ChEBI" id="CHEBI:15642"/>
        <dbReference type="ChEBI" id="CHEBI:43120"/>
        <dbReference type="EC" id="4.2.1.96"/>
    </reaction>
</comment>
<dbReference type="Gene3D" id="3.30.1360.20">
    <property type="entry name" value="Transcriptional coactivator/pterin dehydratase"/>
    <property type="match status" value="1"/>
</dbReference>
<dbReference type="EC" id="4.2.1.96" evidence="3"/>
<evidence type="ECO:0000313" key="8">
    <source>
        <dbReference type="Proteomes" id="UP001152320"/>
    </source>
</evidence>
<accession>A0A9Q1BXZ7</accession>
<dbReference type="InterPro" id="IPR036428">
    <property type="entry name" value="PCD_sf"/>
</dbReference>
<dbReference type="OrthoDB" id="277398at2759"/>
<evidence type="ECO:0000313" key="7">
    <source>
        <dbReference type="EMBL" id="KAJ8034685.1"/>
    </source>
</evidence>
<feature type="chain" id="PRO_5040374983" description="4a-hydroxytetrahydrobiopterin dehydratase" evidence="6">
    <location>
        <begin position="19"/>
        <end position="116"/>
    </location>
</feature>
<dbReference type="EMBL" id="JAIZAY010000010">
    <property type="protein sequence ID" value="KAJ8034685.1"/>
    <property type="molecule type" value="Genomic_DNA"/>
</dbReference>
<dbReference type="Pfam" id="PF01329">
    <property type="entry name" value="Pterin_4a"/>
    <property type="match status" value="1"/>
</dbReference>
<evidence type="ECO:0000256" key="2">
    <source>
        <dbReference type="ARBA" id="ARBA00006472"/>
    </source>
</evidence>
<keyword evidence="8" id="KW-1185">Reference proteome</keyword>
<dbReference type="Proteomes" id="UP001152320">
    <property type="component" value="Chromosome 10"/>
</dbReference>
<comment type="similarity">
    <text evidence="2">Belongs to the pterin-4-alpha-carbinolamine dehydratase family.</text>
</comment>
<evidence type="ECO:0000256" key="1">
    <source>
        <dbReference type="ARBA" id="ARBA00001554"/>
    </source>
</evidence>
<comment type="caution">
    <text evidence="7">The sequence shown here is derived from an EMBL/GenBank/DDBJ whole genome shotgun (WGS) entry which is preliminary data.</text>
</comment>
<feature type="signal peptide" evidence="6">
    <location>
        <begin position="1"/>
        <end position="18"/>
    </location>
</feature>
<dbReference type="GO" id="GO:0008124">
    <property type="term" value="F:4-alpha-hydroxytetrahydrobiopterin dehydratase activity"/>
    <property type="evidence" value="ECO:0007669"/>
    <property type="project" value="UniProtKB-EC"/>
</dbReference>
<dbReference type="CDD" id="cd00914">
    <property type="entry name" value="PCD_DCoH_subfamily_b"/>
    <property type="match status" value="1"/>
</dbReference>
<dbReference type="GO" id="GO:0006729">
    <property type="term" value="P:tetrahydrobiopterin biosynthetic process"/>
    <property type="evidence" value="ECO:0007669"/>
    <property type="project" value="InterPro"/>
</dbReference>
<keyword evidence="4" id="KW-0456">Lyase</keyword>
<dbReference type="AlphaFoldDB" id="A0A9Q1BXZ7"/>
<evidence type="ECO:0000256" key="6">
    <source>
        <dbReference type="SAM" id="SignalP"/>
    </source>
</evidence>
<dbReference type="SUPFAM" id="SSF55248">
    <property type="entry name" value="PCD-like"/>
    <property type="match status" value="1"/>
</dbReference>
<sequence>MFVRFIVLLLVSFNQGFAKTCKLSEAELSQALPHLEAAGWALTETGDAIERIFTFSDSNEAFGFMTRCALKAESINHHPKWSNVYNRVAVTLTTHDVGGLSNLDLNMAVFMVELAG</sequence>
<name>A0A9Q1BXZ7_HOLLE</name>
<dbReference type="PANTHER" id="PTHR12599">
    <property type="entry name" value="PTERIN-4-ALPHA-CARBINOLAMINE DEHYDRATASE"/>
    <property type="match status" value="1"/>
</dbReference>
<gene>
    <name evidence="7" type="ORF">HOLleu_21628</name>
</gene>
<evidence type="ECO:0000256" key="4">
    <source>
        <dbReference type="ARBA" id="ARBA00023239"/>
    </source>
</evidence>
<reference evidence="7" key="1">
    <citation type="submission" date="2021-10" db="EMBL/GenBank/DDBJ databases">
        <title>Tropical sea cucumber genome reveals ecological adaptation and Cuvierian tubules defense mechanism.</title>
        <authorList>
            <person name="Chen T."/>
        </authorList>
    </citation>
    <scope>NUCLEOTIDE SEQUENCE</scope>
    <source>
        <strain evidence="7">Nanhai2018</strain>
        <tissue evidence="7">Muscle</tissue>
    </source>
</reference>
<dbReference type="NCBIfam" id="NF002018">
    <property type="entry name" value="PRK00823.1-3"/>
    <property type="match status" value="1"/>
</dbReference>
<keyword evidence="6" id="KW-0732">Signal</keyword>
<dbReference type="HAMAP" id="MF_00434">
    <property type="entry name" value="Pterin_4_alpha"/>
    <property type="match status" value="1"/>
</dbReference>
<proteinExistence type="inferred from homology"/>
<dbReference type="InterPro" id="IPR001533">
    <property type="entry name" value="Pterin_deHydtase"/>
</dbReference>
<dbReference type="PANTHER" id="PTHR12599:SF0">
    <property type="entry name" value="PTERIN-4-ALPHA-CARBINOLAMINE DEHYDRATASE"/>
    <property type="match status" value="1"/>
</dbReference>
<evidence type="ECO:0000256" key="3">
    <source>
        <dbReference type="ARBA" id="ARBA00013252"/>
    </source>
</evidence>
<evidence type="ECO:0000256" key="5">
    <source>
        <dbReference type="ARBA" id="ARBA00030497"/>
    </source>
</evidence>